<feature type="domain" description="LamG-like jellyroll fold" evidence="4">
    <location>
        <begin position="91"/>
        <end position="238"/>
    </location>
</feature>
<feature type="domain" description="LamG-like jellyroll fold" evidence="4">
    <location>
        <begin position="796"/>
        <end position="927"/>
    </location>
</feature>
<dbReference type="PANTHER" id="PTHR47635">
    <property type="entry name" value="CUB DOMAIN-CONTAINING PROTEIN"/>
    <property type="match status" value="1"/>
</dbReference>
<dbReference type="PANTHER" id="PTHR47635:SF2">
    <property type="entry name" value="LAMG-LIKE JELLYROLL FOLD DOMAIN-CONTAINING PROTEIN"/>
    <property type="match status" value="1"/>
</dbReference>
<dbReference type="Proteomes" id="UP000178430">
    <property type="component" value="Unassembled WGS sequence"/>
</dbReference>
<dbReference type="SMART" id="SM00560">
    <property type="entry name" value="LamGL"/>
    <property type="match status" value="4"/>
</dbReference>
<reference evidence="5 6" key="1">
    <citation type="journal article" date="2016" name="Nat. Commun.">
        <title>Thousands of microbial genomes shed light on interconnected biogeochemical processes in an aquifer system.</title>
        <authorList>
            <person name="Anantharaman K."/>
            <person name="Brown C.T."/>
            <person name="Hug L.A."/>
            <person name="Sharon I."/>
            <person name="Castelle C.J."/>
            <person name="Probst A.J."/>
            <person name="Thomas B.C."/>
            <person name="Singh A."/>
            <person name="Wilkins M.J."/>
            <person name="Karaoz U."/>
            <person name="Brodie E.L."/>
            <person name="Williams K.H."/>
            <person name="Hubbard S.S."/>
            <person name="Banfield J.F."/>
        </authorList>
    </citation>
    <scope>NUCLEOTIDE SEQUENCE [LARGE SCALE GENOMIC DNA]</scope>
</reference>
<evidence type="ECO:0000256" key="1">
    <source>
        <dbReference type="ARBA" id="ARBA00022729"/>
    </source>
</evidence>
<comment type="caution">
    <text evidence="5">The sequence shown here is derived from an EMBL/GenBank/DDBJ whole genome shotgun (WGS) entry which is preliminary data.</text>
</comment>
<gene>
    <name evidence="5" type="ORF">A2197_02430</name>
</gene>
<dbReference type="SMART" id="SM00282">
    <property type="entry name" value="LamG"/>
    <property type="match status" value="1"/>
</dbReference>
<name>A0A1F8CUU8_9BACT</name>
<sequence>GYFNGSIDEVRIYNRALSPKEVRDLYNWAPGPTAYWNFDEKTGTNLYDRSGNGNNSTAFTGSPAWVSGKYGGALDFNGTTGNVTVPVINSKSITVEGWFYRDVLDTTNADAIFGGWYWVSDGQLRQGYDLRFFINQSTLNWIVETTNGSTVSEVAVTSSALNTGVWYHAAGTYDSTSGKSYLYINGVLSGSATGTAGNTIVPQTQYTDMRIGYSRVNNGYFDGKIDDVRIYNYPRTQKQIVEDMNASHSAPGSPVGSAVGYWKFDEGYGSTTYDSSVNPLNGTLSIGATGSQTTVAQARTNGNAGKFNKGISFDGTDDQLNMGYNSKLNLPNDFTLSFWVYNRKASGTTEPKLLLYHEVYLTSGFRVWINNNNYFQFMTNQSGGNISITSSAPLNQGQWYHLAVTYSGTTATLYINGKANNSGTGTYVASGANYYLAGMGDSRYYYDAIVDEVKIYNSALTEDEVKLDYNHGGALVMGATSTDSSGNPDNSSAREYCIPGDTTSCSAPVAEWKMDEKTGTNAYDTSGNGNTAVLAPGSNQPTWSTGKIGSSLSFDGGDYTTITNNSTLQPTSAITVEAWVKMNSFTDSWLISNQKSTYDANFGYELREDTPTNGFLFRVGNGTTSSSRASATGLSTGVWYHVVGVFDGSNTFIYLNGVGSTGGALTGPIDYTGVASSMYIGQRSDNAFRTNGYIDNVRIFNYARTPAQIAWDYNRGGPVGWWKMDECQGTTANDSSGNGNTGTITEPGLGSNVGVGTCTGSSGTMWKDGATGKFNSSLEFDGTDDRVSIPTSVSLPKITVSAWIKTSTSTEQYITERSNSSYYFATGGAAAGKVCFYLAGASPSWLCSSNRVDDGSWHHVVGTYDGTNKIVYVDGKNVASIGGSGDISSGGSNAINIGVRNNAGSYVNYFNGQIDDVKIYNYGMTPTQIKTLYNDGAVRFGPATGSP</sequence>
<evidence type="ECO:0000313" key="6">
    <source>
        <dbReference type="Proteomes" id="UP000178430"/>
    </source>
</evidence>
<dbReference type="InterPro" id="IPR013320">
    <property type="entry name" value="ConA-like_dom_sf"/>
</dbReference>
<dbReference type="SUPFAM" id="SSF49899">
    <property type="entry name" value="Concanavalin A-like lectins/glucanases"/>
    <property type="match status" value="5"/>
</dbReference>
<feature type="domain" description="LamG-like jellyroll fold" evidence="4">
    <location>
        <begin position="332"/>
        <end position="463"/>
    </location>
</feature>
<keyword evidence="2" id="KW-1015">Disulfide bond</keyword>
<dbReference type="InterPro" id="IPR006558">
    <property type="entry name" value="LamG-like"/>
</dbReference>
<protein>
    <recommendedName>
        <fullName evidence="7">LamG-like jellyroll fold domain-containing protein</fullName>
    </recommendedName>
</protein>
<evidence type="ECO:0008006" key="7">
    <source>
        <dbReference type="Google" id="ProtNLM"/>
    </source>
</evidence>
<dbReference type="EMBL" id="MGHV01000004">
    <property type="protein sequence ID" value="OGM79528.1"/>
    <property type="molecule type" value="Genomic_DNA"/>
</dbReference>
<evidence type="ECO:0000313" key="5">
    <source>
        <dbReference type="EMBL" id="OGM79528.1"/>
    </source>
</evidence>
<dbReference type="AlphaFoldDB" id="A0A1F8CUU8"/>
<organism evidence="5 6">
    <name type="scientific">Candidatus Woesebacteria bacterium RIFOXYA1_FULL_48_16</name>
    <dbReference type="NCBI Taxonomy" id="1802535"/>
    <lineage>
        <taxon>Bacteria</taxon>
        <taxon>Candidatus Woeseibacteriota</taxon>
    </lineage>
</organism>
<keyword evidence="1" id="KW-0732">Signal</keyword>
<evidence type="ECO:0000259" key="4">
    <source>
        <dbReference type="SMART" id="SM00560"/>
    </source>
</evidence>
<dbReference type="CDD" id="cd00110">
    <property type="entry name" value="LamG"/>
    <property type="match status" value="1"/>
</dbReference>
<evidence type="ECO:0000256" key="2">
    <source>
        <dbReference type="ARBA" id="ARBA00023157"/>
    </source>
</evidence>
<proteinExistence type="predicted"/>
<feature type="domain" description="LamG-like jellyroll fold" evidence="4">
    <location>
        <begin position="572"/>
        <end position="707"/>
    </location>
</feature>
<feature type="non-terminal residue" evidence="5">
    <location>
        <position position="1"/>
    </location>
</feature>
<dbReference type="InterPro" id="IPR001791">
    <property type="entry name" value="Laminin_G"/>
</dbReference>
<dbReference type="Pfam" id="PF13385">
    <property type="entry name" value="Laminin_G_3"/>
    <property type="match status" value="4"/>
</dbReference>
<evidence type="ECO:0000259" key="3">
    <source>
        <dbReference type="SMART" id="SM00282"/>
    </source>
</evidence>
<accession>A0A1F8CUU8</accession>
<dbReference type="Gene3D" id="2.60.120.200">
    <property type="match status" value="5"/>
</dbReference>
<feature type="domain" description="Laminin G" evidence="3">
    <location>
        <begin position="332"/>
        <end position="458"/>
    </location>
</feature>